<dbReference type="OrthoDB" id="4335994at2"/>
<feature type="compositionally biased region" description="Pro residues" evidence="1">
    <location>
        <begin position="181"/>
        <end position="206"/>
    </location>
</feature>
<dbReference type="Proteomes" id="UP000305778">
    <property type="component" value="Unassembled WGS sequence"/>
</dbReference>
<name>A0A4U0SHL0_9ACTN</name>
<organism evidence="2 3">
    <name type="scientific">Actinacidiphila oryziradicis</name>
    <dbReference type="NCBI Taxonomy" id="2571141"/>
    <lineage>
        <taxon>Bacteria</taxon>
        <taxon>Bacillati</taxon>
        <taxon>Actinomycetota</taxon>
        <taxon>Actinomycetes</taxon>
        <taxon>Kitasatosporales</taxon>
        <taxon>Streptomycetaceae</taxon>
        <taxon>Actinacidiphila</taxon>
    </lineage>
</organism>
<comment type="caution">
    <text evidence="2">The sequence shown here is derived from an EMBL/GenBank/DDBJ whole genome shotgun (WGS) entry which is preliminary data.</text>
</comment>
<evidence type="ECO:0000313" key="3">
    <source>
        <dbReference type="Proteomes" id="UP000305778"/>
    </source>
</evidence>
<dbReference type="EMBL" id="SUMC01000032">
    <property type="protein sequence ID" value="TKA08338.1"/>
    <property type="molecule type" value="Genomic_DNA"/>
</dbReference>
<reference evidence="2 3" key="1">
    <citation type="submission" date="2019-04" db="EMBL/GenBank/DDBJ databases">
        <title>Streptomyces oryziradicis sp. nov., a novel actinomycete isolated from rhizosphere soil of rice (Oryza sativa L.).</title>
        <authorList>
            <person name="Li C."/>
        </authorList>
    </citation>
    <scope>NUCLEOTIDE SEQUENCE [LARGE SCALE GENOMIC DNA]</scope>
    <source>
        <strain evidence="2 3">NEAU-C40</strain>
    </source>
</reference>
<dbReference type="AlphaFoldDB" id="A0A4U0SHL0"/>
<evidence type="ECO:0000256" key="1">
    <source>
        <dbReference type="SAM" id="MobiDB-lite"/>
    </source>
</evidence>
<protein>
    <submittedName>
        <fullName evidence="2">Uncharacterized protein</fullName>
    </submittedName>
</protein>
<sequence length="213" mass="22901">MAFSADELRVLRRALAQALQPSTSPTPPHPEDVHDYLRLADAVDEAARESVRLRTFLFAELVRYRAALPGSATGFLERLNGALDSGYVPLPDDLAALRRLRGGRYDAMLRRCEHLAELAVRARLEARIPAPAGAGGARAAAALRARLYALPGGRCAADLPPRPSRPVPTPGEVFPRRRHPAPPPDPEPEPASPPQPSPPEKPGPPAPEERATG</sequence>
<keyword evidence="3" id="KW-1185">Reference proteome</keyword>
<proteinExistence type="predicted"/>
<feature type="region of interest" description="Disordered" evidence="1">
    <location>
        <begin position="154"/>
        <end position="213"/>
    </location>
</feature>
<evidence type="ECO:0000313" key="2">
    <source>
        <dbReference type="EMBL" id="TKA08338.1"/>
    </source>
</evidence>
<feature type="compositionally biased region" description="Pro residues" evidence="1">
    <location>
        <begin position="160"/>
        <end position="169"/>
    </location>
</feature>
<gene>
    <name evidence="2" type="ORF">FCI23_28830</name>
</gene>
<accession>A0A4U0SHL0</accession>